<name>A0A1D8AVS0_9BACT</name>
<feature type="compositionally biased region" description="Polar residues" evidence="1">
    <location>
        <begin position="10"/>
        <end position="19"/>
    </location>
</feature>
<dbReference type="EC" id="1.1.1.266" evidence="3"/>
<organism evidence="3 4">
    <name type="scientific">Lacunisphaera limnophila</name>
    <dbReference type="NCBI Taxonomy" id="1838286"/>
    <lineage>
        <taxon>Bacteria</taxon>
        <taxon>Pseudomonadati</taxon>
        <taxon>Verrucomicrobiota</taxon>
        <taxon>Opitutia</taxon>
        <taxon>Opitutales</taxon>
        <taxon>Opitutaceae</taxon>
        <taxon>Lacunisphaera</taxon>
    </lineage>
</organism>
<dbReference type="InterPro" id="IPR001509">
    <property type="entry name" value="Epimerase_deHydtase"/>
</dbReference>
<keyword evidence="4" id="KW-1185">Reference proteome</keyword>
<dbReference type="KEGG" id="obg:Verru16b_02040"/>
<proteinExistence type="predicted"/>
<feature type="domain" description="NAD-dependent epimerase/dehydratase" evidence="2">
    <location>
        <begin position="37"/>
        <end position="171"/>
    </location>
</feature>
<gene>
    <name evidence="3" type="primary">fcf1_1</name>
    <name evidence="3" type="ORF">Verru16b_02040</name>
</gene>
<dbReference type="GO" id="GO:0050573">
    <property type="term" value="F:dTDP-4-dehydro-6-deoxyglucose reductase activity"/>
    <property type="evidence" value="ECO:0007669"/>
    <property type="project" value="UniProtKB-EC"/>
</dbReference>
<dbReference type="PANTHER" id="PTHR43245:SF13">
    <property type="entry name" value="UDP-D-APIOSE_UDP-D-XYLOSE SYNTHASE 2"/>
    <property type="match status" value="1"/>
</dbReference>
<dbReference type="InterPro" id="IPR050177">
    <property type="entry name" value="Lipid_A_modif_metabolic_enz"/>
</dbReference>
<dbReference type="Proteomes" id="UP000095228">
    <property type="component" value="Chromosome"/>
</dbReference>
<dbReference type="InterPro" id="IPR036291">
    <property type="entry name" value="NAD(P)-bd_dom_sf"/>
</dbReference>
<evidence type="ECO:0000313" key="3">
    <source>
        <dbReference type="EMBL" id="AOS44971.1"/>
    </source>
</evidence>
<accession>A0A1D8AVS0</accession>
<dbReference type="Gene3D" id="3.40.50.720">
    <property type="entry name" value="NAD(P)-binding Rossmann-like Domain"/>
    <property type="match status" value="1"/>
</dbReference>
<evidence type="ECO:0000259" key="2">
    <source>
        <dbReference type="Pfam" id="PF01370"/>
    </source>
</evidence>
<protein>
    <submittedName>
        <fullName evidence="3">dTDP-4-dehydro-6-deoxyglucose reductase</fullName>
        <ecNumber evidence="3">1.1.1.266</ecNumber>
    </submittedName>
</protein>
<dbReference type="Gene3D" id="3.90.25.10">
    <property type="entry name" value="UDP-galactose 4-epimerase, domain 1"/>
    <property type="match status" value="1"/>
</dbReference>
<evidence type="ECO:0000313" key="4">
    <source>
        <dbReference type="Proteomes" id="UP000095228"/>
    </source>
</evidence>
<dbReference type="PANTHER" id="PTHR43245">
    <property type="entry name" value="BIFUNCTIONAL POLYMYXIN RESISTANCE PROTEIN ARNA"/>
    <property type="match status" value="1"/>
</dbReference>
<dbReference type="EMBL" id="CP016094">
    <property type="protein sequence ID" value="AOS44971.1"/>
    <property type="molecule type" value="Genomic_DNA"/>
</dbReference>
<dbReference type="AlphaFoldDB" id="A0A1D8AVS0"/>
<dbReference type="SUPFAM" id="SSF51735">
    <property type="entry name" value="NAD(P)-binding Rossmann-fold domains"/>
    <property type="match status" value="1"/>
</dbReference>
<dbReference type="Pfam" id="PF01370">
    <property type="entry name" value="Epimerase"/>
    <property type="match status" value="1"/>
</dbReference>
<feature type="region of interest" description="Disordered" evidence="1">
    <location>
        <begin position="1"/>
        <end position="24"/>
    </location>
</feature>
<reference evidence="3 4" key="1">
    <citation type="submission" date="2016-06" db="EMBL/GenBank/DDBJ databases">
        <title>Three novel species with peptidoglycan cell walls form the new genus Lacunisphaera gen. nov. in the family Opitutaceae of the verrucomicrobial subdivision 4.</title>
        <authorList>
            <person name="Rast P."/>
            <person name="Gloeckner I."/>
            <person name="Jogler M."/>
            <person name="Boedeker C."/>
            <person name="Jeske O."/>
            <person name="Wiegand S."/>
            <person name="Reinhardt R."/>
            <person name="Schumann P."/>
            <person name="Rohde M."/>
            <person name="Spring S."/>
            <person name="Gloeckner F.O."/>
            <person name="Jogler C."/>
        </authorList>
    </citation>
    <scope>NUCLEOTIDE SEQUENCE [LARGE SCALE GENOMIC DNA]</scope>
    <source>
        <strain evidence="3 4">IG16b</strain>
    </source>
</reference>
<keyword evidence="3" id="KW-0560">Oxidoreductase</keyword>
<dbReference type="STRING" id="1838286.Verru16b_02040"/>
<evidence type="ECO:0000256" key="1">
    <source>
        <dbReference type="SAM" id="MobiDB-lite"/>
    </source>
</evidence>
<sequence>MLLDLAWSTLPATSEQQPGTEEREDLPRLARLLAGLAALPAGARPHLIFFSSGGAVYGNAPGRPNVETDPCEPIGRYGRAKLAAEGLINAAATRHSLPCTILRIANPYGYPVPAGRVQGVIPHAIRCALEGRPLPLWGDGGARKDFIHHTDFLAALAAVVSRRPPGTYNLGSGESHSVREIITLVEQHTGRKILTTSTPAPAWDVRDSRLDPTRLQAATGWRPQVALDEGIRRAATASTGD</sequence>